<dbReference type="Proteomes" id="UP000266934">
    <property type="component" value="Chromosome"/>
</dbReference>
<dbReference type="OrthoDB" id="9804792at2"/>
<reference evidence="9 10" key="1">
    <citation type="submission" date="2018-08" db="EMBL/GenBank/DDBJ databases">
        <title>Complete genome sequencing of Blastochloris tepida GI.</title>
        <authorList>
            <person name="Tsukatani Y."/>
            <person name="Mori H."/>
        </authorList>
    </citation>
    <scope>NUCLEOTIDE SEQUENCE [LARGE SCALE GENOMIC DNA]</scope>
    <source>
        <strain evidence="9 10">GI</strain>
    </source>
</reference>
<dbReference type="SUPFAM" id="SSF50249">
    <property type="entry name" value="Nucleic acid-binding proteins"/>
    <property type="match status" value="1"/>
</dbReference>
<dbReference type="RefSeq" id="WP_126398337.1">
    <property type="nucleotide sequence ID" value="NZ_AP018907.1"/>
</dbReference>
<dbReference type="KEGG" id="blag:BLTE_11290"/>
<protein>
    <recommendedName>
        <fullName evidence="2 7">DNA repair protein RecO</fullName>
    </recommendedName>
    <alternativeName>
        <fullName evidence="6 7">Recombination protein O</fullName>
    </alternativeName>
</protein>
<dbReference type="Gene3D" id="1.20.1440.120">
    <property type="entry name" value="Recombination protein O, C-terminal domain"/>
    <property type="match status" value="1"/>
</dbReference>
<evidence type="ECO:0000313" key="10">
    <source>
        <dbReference type="Proteomes" id="UP000266934"/>
    </source>
</evidence>
<evidence type="ECO:0000256" key="1">
    <source>
        <dbReference type="ARBA" id="ARBA00007452"/>
    </source>
</evidence>
<evidence type="ECO:0000313" key="9">
    <source>
        <dbReference type="EMBL" id="BBF92444.1"/>
    </source>
</evidence>
<dbReference type="NCBIfam" id="TIGR00613">
    <property type="entry name" value="reco"/>
    <property type="match status" value="1"/>
</dbReference>
<keyword evidence="5 7" id="KW-0234">DNA repair</keyword>
<proteinExistence type="inferred from homology"/>
<feature type="domain" description="DNA replication/recombination mediator RecO N-terminal" evidence="8">
    <location>
        <begin position="1"/>
        <end position="69"/>
    </location>
</feature>
<accession>A0A348FYR1</accession>
<dbReference type="InterPro" id="IPR012340">
    <property type="entry name" value="NA-bd_OB-fold"/>
</dbReference>
<dbReference type="EMBL" id="AP018907">
    <property type="protein sequence ID" value="BBF92444.1"/>
    <property type="molecule type" value="Genomic_DNA"/>
</dbReference>
<keyword evidence="10" id="KW-1185">Reference proteome</keyword>
<dbReference type="HAMAP" id="MF_00201">
    <property type="entry name" value="RecO"/>
    <property type="match status" value="1"/>
</dbReference>
<dbReference type="GO" id="GO:0043590">
    <property type="term" value="C:bacterial nucleoid"/>
    <property type="evidence" value="ECO:0007669"/>
    <property type="project" value="TreeGrafter"/>
</dbReference>
<comment type="function">
    <text evidence="7">Involved in DNA repair and RecF pathway recombination.</text>
</comment>
<keyword evidence="4 7" id="KW-0233">DNA recombination</keyword>
<evidence type="ECO:0000256" key="2">
    <source>
        <dbReference type="ARBA" id="ARBA00021310"/>
    </source>
</evidence>
<evidence type="ECO:0000256" key="6">
    <source>
        <dbReference type="ARBA" id="ARBA00033409"/>
    </source>
</evidence>
<dbReference type="InterPro" id="IPR003717">
    <property type="entry name" value="RecO"/>
</dbReference>
<sequence>MDWSDEGLVIGTRRHGEAAIILELMTAAHGRHLGLVRGGRSRSLAGVLQPGNTVLATWRARLDEHLGTYAVEGQVLRAAALIATPAATFGLQHLASLLRLLPERDPHPGLHAAAERVAGRLTEPLLAAALLVRFELGVLADLGFGLDLNACALTGARADLAFVSPKTGRAASRSAGAPWADRLLVLPAFLVGGEVAPTPADIAAGFALTGHFLSHRVYEPRGLPPPREREAFLRALELA</sequence>
<name>A0A348FYR1_9HYPH</name>
<dbReference type="PANTHER" id="PTHR33991">
    <property type="entry name" value="DNA REPAIR PROTEIN RECO"/>
    <property type="match status" value="1"/>
</dbReference>
<organism evidence="9 10">
    <name type="scientific">Blastochloris tepida</name>
    <dbReference type="NCBI Taxonomy" id="2233851"/>
    <lineage>
        <taxon>Bacteria</taxon>
        <taxon>Pseudomonadati</taxon>
        <taxon>Pseudomonadota</taxon>
        <taxon>Alphaproteobacteria</taxon>
        <taxon>Hyphomicrobiales</taxon>
        <taxon>Blastochloridaceae</taxon>
        <taxon>Blastochloris</taxon>
    </lineage>
</organism>
<evidence type="ECO:0000256" key="7">
    <source>
        <dbReference type="HAMAP-Rule" id="MF_00201"/>
    </source>
</evidence>
<evidence type="ECO:0000256" key="4">
    <source>
        <dbReference type="ARBA" id="ARBA00023172"/>
    </source>
</evidence>
<dbReference type="Pfam" id="PF11967">
    <property type="entry name" value="RecO_N"/>
    <property type="match status" value="1"/>
</dbReference>
<evidence type="ECO:0000259" key="8">
    <source>
        <dbReference type="Pfam" id="PF11967"/>
    </source>
</evidence>
<dbReference type="InterPro" id="IPR037278">
    <property type="entry name" value="ARFGAP/RecO"/>
</dbReference>
<dbReference type="GO" id="GO:0006302">
    <property type="term" value="P:double-strand break repair"/>
    <property type="evidence" value="ECO:0007669"/>
    <property type="project" value="TreeGrafter"/>
</dbReference>
<dbReference type="InterPro" id="IPR042242">
    <property type="entry name" value="RecO_C"/>
</dbReference>
<dbReference type="GO" id="GO:0006310">
    <property type="term" value="P:DNA recombination"/>
    <property type="evidence" value="ECO:0007669"/>
    <property type="project" value="UniProtKB-UniRule"/>
</dbReference>
<evidence type="ECO:0000256" key="5">
    <source>
        <dbReference type="ARBA" id="ARBA00023204"/>
    </source>
</evidence>
<dbReference type="SUPFAM" id="SSF57863">
    <property type="entry name" value="ArfGap/RecO-like zinc finger"/>
    <property type="match status" value="1"/>
</dbReference>
<dbReference type="Gene3D" id="2.40.50.140">
    <property type="entry name" value="Nucleic acid-binding proteins"/>
    <property type="match status" value="1"/>
</dbReference>
<dbReference type="Pfam" id="PF02565">
    <property type="entry name" value="RecO_C"/>
    <property type="match status" value="1"/>
</dbReference>
<dbReference type="AlphaFoldDB" id="A0A348FYR1"/>
<comment type="similarity">
    <text evidence="1 7">Belongs to the RecO family.</text>
</comment>
<dbReference type="PANTHER" id="PTHR33991:SF1">
    <property type="entry name" value="DNA REPAIR PROTEIN RECO"/>
    <property type="match status" value="1"/>
</dbReference>
<gene>
    <name evidence="7 9" type="primary">recO</name>
    <name evidence="9" type="ORF">BLTE_11290</name>
</gene>
<dbReference type="InterPro" id="IPR022572">
    <property type="entry name" value="DNA_rep/recomb_RecO_N"/>
</dbReference>
<keyword evidence="3 7" id="KW-0227">DNA damage</keyword>
<evidence type="ECO:0000256" key="3">
    <source>
        <dbReference type="ARBA" id="ARBA00022763"/>
    </source>
</evidence>